<dbReference type="InterPro" id="IPR010385">
    <property type="entry name" value="DUF982"/>
</dbReference>
<name>A0A2P7SB43_9HYPH</name>
<dbReference type="EMBL" id="PXYL01000007">
    <property type="protein sequence ID" value="PSJ59722.1"/>
    <property type="molecule type" value="Genomic_DNA"/>
</dbReference>
<dbReference type="Pfam" id="PF06169">
    <property type="entry name" value="DUF982"/>
    <property type="match status" value="1"/>
</dbReference>
<protein>
    <recommendedName>
        <fullName evidence="3">DUF982 domain-containing protein</fullName>
    </recommendedName>
</protein>
<evidence type="ECO:0000313" key="2">
    <source>
        <dbReference type="Proteomes" id="UP000240653"/>
    </source>
</evidence>
<dbReference type="OrthoDB" id="8388069at2"/>
<gene>
    <name evidence="1" type="ORF">C7I85_15320</name>
</gene>
<keyword evidence="2" id="KW-1185">Reference proteome</keyword>
<dbReference type="Proteomes" id="UP000240653">
    <property type="component" value="Unassembled WGS sequence"/>
</dbReference>
<proteinExistence type="predicted"/>
<sequence>MFRRRWPRPQQKFSIRRASGTRAICTFVGQRCNQQPTRAFRPAPCNVEPGSNPGFPQLETLMTNKRFEHPIAIFVGLGFPRNVDNVWEAYEALVEWNGNRGPMHVMALNLCRNALTNDADIKAAYIAFRAFARSRGILVPETVHGSTMEAAEEWLAA</sequence>
<accession>A0A2P7SB43</accession>
<evidence type="ECO:0000313" key="1">
    <source>
        <dbReference type="EMBL" id="PSJ59722.1"/>
    </source>
</evidence>
<organism evidence="1 2">
    <name type="scientific">Pseudaminobacter soli</name>
    <name type="common">ex Li et al. 2025</name>
    <dbReference type="NCBI Taxonomy" id="1295366"/>
    <lineage>
        <taxon>Bacteria</taxon>
        <taxon>Pseudomonadati</taxon>
        <taxon>Pseudomonadota</taxon>
        <taxon>Alphaproteobacteria</taxon>
        <taxon>Hyphomicrobiales</taxon>
        <taxon>Phyllobacteriaceae</taxon>
        <taxon>Pseudaminobacter</taxon>
    </lineage>
</organism>
<reference evidence="1 2" key="1">
    <citation type="submission" date="2018-03" db="EMBL/GenBank/DDBJ databases">
        <title>The draft genome of Mesorhizobium soli JCM 19897.</title>
        <authorList>
            <person name="Li L."/>
            <person name="Liu L."/>
            <person name="Liang L."/>
            <person name="Wang T."/>
            <person name="Zhang X."/>
        </authorList>
    </citation>
    <scope>NUCLEOTIDE SEQUENCE [LARGE SCALE GENOMIC DNA]</scope>
    <source>
        <strain evidence="1 2">JCM 19897</strain>
    </source>
</reference>
<dbReference type="Gene3D" id="6.10.250.730">
    <property type="match status" value="1"/>
</dbReference>
<evidence type="ECO:0008006" key="3">
    <source>
        <dbReference type="Google" id="ProtNLM"/>
    </source>
</evidence>
<dbReference type="AlphaFoldDB" id="A0A2P7SB43"/>
<comment type="caution">
    <text evidence="1">The sequence shown here is derived from an EMBL/GenBank/DDBJ whole genome shotgun (WGS) entry which is preliminary data.</text>
</comment>